<dbReference type="InterPro" id="IPR016032">
    <property type="entry name" value="Sig_transdc_resp-reg_C-effctor"/>
</dbReference>
<keyword evidence="2" id="KW-0805">Transcription regulation</keyword>
<evidence type="ECO:0000313" key="8">
    <source>
        <dbReference type="EMBL" id="OZM71934.1"/>
    </source>
</evidence>
<dbReference type="CDD" id="cd15831">
    <property type="entry name" value="BTAD"/>
    <property type="match status" value="1"/>
</dbReference>
<dbReference type="InterPro" id="IPR011990">
    <property type="entry name" value="TPR-like_helical_dom_sf"/>
</dbReference>
<dbReference type="GO" id="GO:0003677">
    <property type="term" value="F:DNA binding"/>
    <property type="evidence" value="ECO:0007669"/>
    <property type="project" value="UniProtKB-UniRule"/>
</dbReference>
<sequence length="279" mass="30612">MHTEIAGWDGTGSTAPQYDGPAPGTVSFTLLGPLEVLKNGQDFAPTAPKMLQLLAMLLLRPGRIVQIDSIIQELWANEPPRSVRTTMQTYVYQLRKCIEQNGLAPDGDALLVTRTPGYVFRVEPAQVDVFTFNRLCELGRRSLDAGRYAEAAQSFRSALSLWSGPPMANVSCGPVLSAYAVELQERRRNAQHLRIQAEIEGGMHRDLIGELRSLVTANPLDEGLHGQLMRVLGRSGRRSDAMATYRALRARLNSELGVDPCDELQSLHHDLLSAGEPAA</sequence>
<evidence type="ECO:0000256" key="1">
    <source>
        <dbReference type="ARBA" id="ARBA00005820"/>
    </source>
</evidence>
<evidence type="ECO:0000256" key="6">
    <source>
        <dbReference type="SAM" id="MobiDB-lite"/>
    </source>
</evidence>
<dbReference type="GO" id="GO:0006355">
    <property type="term" value="P:regulation of DNA-templated transcription"/>
    <property type="evidence" value="ECO:0007669"/>
    <property type="project" value="InterPro"/>
</dbReference>
<dbReference type="InterPro" id="IPR051677">
    <property type="entry name" value="AfsR-DnrI-RedD_regulator"/>
</dbReference>
<dbReference type="EMBL" id="NKYE01000010">
    <property type="protein sequence ID" value="OZM71934.1"/>
    <property type="molecule type" value="Genomic_DNA"/>
</dbReference>
<comment type="caution">
    <text evidence="8">The sequence shown here is derived from an EMBL/GenBank/DDBJ whole genome shotgun (WGS) entry which is preliminary data.</text>
</comment>
<dbReference type="InterPro" id="IPR036388">
    <property type="entry name" value="WH-like_DNA-bd_sf"/>
</dbReference>
<evidence type="ECO:0000256" key="4">
    <source>
        <dbReference type="ARBA" id="ARBA00023163"/>
    </source>
</evidence>
<dbReference type="OrthoDB" id="3208838at2"/>
<dbReference type="SMART" id="SM01043">
    <property type="entry name" value="BTAD"/>
    <property type="match status" value="1"/>
</dbReference>
<keyword evidence="9" id="KW-1185">Reference proteome</keyword>
<evidence type="ECO:0000313" key="9">
    <source>
        <dbReference type="Proteomes" id="UP000242444"/>
    </source>
</evidence>
<keyword evidence="3 5" id="KW-0238">DNA-binding</keyword>
<feature type="DNA-binding region" description="OmpR/PhoB-type" evidence="5">
    <location>
        <begin position="13"/>
        <end position="122"/>
    </location>
</feature>
<organism evidence="8 9">
    <name type="scientific">Amycolatopsis antarctica</name>
    <dbReference type="NCBI Taxonomy" id="1854586"/>
    <lineage>
        <taxon>Bacteria</taxon>
        <taxon>Bacillati</taxon>
        <taxon>Actinomycetota</taxon>
        <taxon>Actinomycetes</taxon>
        <taxon>Pseudonocardiales</taxon>
        <taxon>Pseudonocardiaceae</taxon>
        <taxon>Amycolatopsis</taxon>
    </lineage>
</organism>
<dbReference type="RefSeq" id="WP_094863891.1">
    <property type="nucleotide sequence ID" value="NZ_NKYE01000010.1"/>
</dbReference>
<dbReference type="SMART" id="SM00862">
    <property type="entry name" value="Trans_reg_C"/>
    <property type="match status" value="1"/>
</dbReference>
<keyword evidence="4" id="KW-0804">Transcription</keyword>
<dbReference type="SUPFAM" id="SSF48452">
    <property type="entry name" value="TPR-like"/>
    <property type="match status" value="1"/>
</dbReference>
<evidence type="ECO:0000256" key="5">
    <source>
        <dbReference type="PROSITE-ProRule" id="PRU01091"/>
    </source>
</evidence>
<evidence type="ECO:0000259" key="7">
    <source>
        <dbReference type="PROSITE" id="PS51755"/>
    </source>
</evidence>
<comment type="similarity">
    <text evidence="1">Belongs to the AfsR/DnrI/RedD regulatory family.</text>
</comment>
<dbReference type="InterPro" id="IPR005158">
    <property type="entry name" value="BTAD"/>
</dbReference>
<dbReference type="PROSITE" id="PS51755">
    <property type="entry name" value="OMPR_PHOB"/>
    <property type="match status" value="1"/>
</dbReference>
<dbReference type="Pfam" id="PF00486">
    <property type="entry name" value="Trans_reg_C"/>
    <property type="match status" value="1"/>
</dbReference>
<protein>
    <submittedName>
        <fullName evidence="8">SARP family transcriptional regulator</fullName>
    </submittedName>
</protein>
<dbReference type="InParanoid" id="A0A263D0F7"/>
<dbReference type="Gene3D" id="1.10.10.10">
    <property type="entry name" value="Winged helix-like DNA-binding domain superfamily/Winged helix DNA-binding domain"/>
    <property type="match status" value="1"/>
</dbReference>
<gene>
    <name evidence="8" type="ORF">CFN78_17455</name>
</gene>
<feature type="region of interest" description="Disordered" evidence="6">
    <location>
        <begin position="1"/>
        <end position="21"/>
    </location>
</feature>
<proteinExistence type="inferred from homology"/>
<dbReference type="Pfam" id="PF03704">
    <property type="entry name" value="BTAD"/>
    <property type="match status" value="1"/>
</dbReference>
<dbReference type="PANTHER" id="PTHR35807">
    <property type="entry name" value="TRANSCRIPTIONAL REGULATOR REDD-RELATED"/>
    <property type="match status" value="1"/>
</dbReference>
<dbReference type="InterPro" id="IPR001867">
    <property type="entry name" value="OmpR/PhoB-type_DNA-bd"/>
</dbReference>
<dbReference type="Proteomes" id="UP000242444">
    <property type="component" value="Unassembled WGS sequence"/>
</dbReference>
<dbReference type="GO" id="GO:0000160">
    <property type="term" value="P:phosphorelay signal transduction system"/>
    <property type="evidence" value="ECO:0007669"/>
    <property type="project" value="InterPro"/>
</dbReference>
<dbReference type="SUPFAM" id="SSF46894">
    <property type="entry name" value="C-terminal effector domain of the bipartite response regulators"/>
    <property type="match status" value="1"/>
</dbReference>
<feature type="domain" description="OmpR/PhoB-type" evidence="7">
    <location>
        <begin position="13"/>
        <end position="122"/>
    </location>
</feature>
<dbReference type="FunCoup" id="A0A263D0F7">
    <property type="interactions" value="1"/>
</dbReference>
<evidence type="ECO:0000256" key="2">
    <source>
        <dbReference type="ARBA" id="ARBA00023015"/>
    </source>
</evidence>
<accession>A0A263D0F7</accession>
<reference evidence="8 9" key="1">
    <citation type="submission" date="2017-07" db="EMBL/GenBank/DDBJ databases">
        <title>Amycolatopsis antarcticus sp. nov., isolated from the surface of an Antarcticus brown macroalga.</title>
        <authorList>
            <person name="Wang J."/>
            <person name="Leiva S."/>
            <person name="Huang J."/>
            <person name="Huang Y."/>
        </authorList>
    </citation>
    <scope>NUCLEOTIDE SEQUENCE [LARGE SCALE GENOMIC DNA]</scope>
    <source>
        <strain evidence="8 9">AU-G6</strain>
    </source>
</reference>
<dbReference type="Gene3D" id="1.25.40.10">
    <property type="entry name" value="Tetratricopeptide repeat domain"/>
    <property type="match status" value="1"/>
</dbReference>
<dbReference type="AlphaFoldDB" id="A0A263D0F7"/>
<evidence type="ECO:0000256" key="3">
    <source>
        <dbReference type="ARBA" id="ARBA00023125"/>
    </source>
</evidence>
<name>A0A263D0F7_9PSEU</name>
<dbReference type="PANTHER" id="PTHR35807:SF1">
    <property type="entry name" value="TRANSCRIPTIONAL REGULATOR REDD"/>
    <property type="match status" value="1"/>
</dbReference>